<accession>A0A7H8N4I4</accession>
<keyword evidence="2" id="KW-0472">Membrane</keyword>
<name>A0A7H8N4I4_9ACTN</name>
<dbReference type="Proteomes" id="UP000509303">
    <property type="component" value="Chromosome"/>
</dbReference>
<evidence type="ECO:0000313" key="3">
    <source>
        <dbReference type="EMBL" id="QKW49352.1"/>
    </source>
</evidence>
<reference evidence="3 4" key="1">
    <citation type="submission" date="2020-06" db="EMBL/GenBank/DDBJ databases">
        <title>Genome mining for natural products.</title>
        <authorList>
            <person name="Zhang B."/>
            <person name="Shi J."/>
            <person name="Ge H."/>
        </authorList>
    </citation>
    <scope>NUCLEOTIDE SEQUENCE [LARGE SCALE GENOMIC DNA]</scope>
    <source>
        <strain evidence="3 4">NA00687</strain>
    </source>
</reference>
<organism evidence="3 4">
    <name type="scientific">Streptomyces buecherae</name>
    <dbReference type="NCBI Taxonomy" id="2763006"/>
    <lineage>
        <taxon>Bacteria</taxon>
        <taxon>Bacillati</taxon>
        <taxon>Actinomycetota</taxon>
        <taxon>Actinomycetes</taxon>
        <taxon>Kitasatosporales</taxon>
        <taxon>Streptomycetaceae</taxon>
        <taxon>Streptomyces</taxon>
    </lineage>
</organism>
<protein>
    <recommendedName>
        <fullName evidence="5">FUSC family protein</fullName>
    </recommendedName>
</protein>
<dbReference type="RefSeq" id="WP_176161086.1">
    <property type="nucleotide sequence ID" value="NZ_CP054929.1"/>
</dbReference>
<evidence type="ECO:0000256" key="2">
    <source>
        <dbReference type="SAM" id="Phobius"/>
    </source>
</evidence>
<gene>
    <name evidence="3" type="ORF">HUT08_07120</name>
</gene>
<sequence>MSTGDRLMTVGDRLRAEAEAAWRSARLAVRQSGPERDTMTQALKAAGAAIAAWALTGWWLKAPLALLAPWTALALVEATVYRSLRSGVQQLGVIMAGTLWASAAMAMTGGNTLGAMVIALPVLVLFGTYRRLGAQGLYGATTALFVITYGAYSLNAVGHRLLECLIGAVIGIGVNALVLPPVHLRSVHERLLRLMRESAELLGTMADALREEWTAADAAQWHDRARRLEQLSRELAEARQWTAESARANPGWRLRRGPAPPPAEEDARWTRVAGHLTAIARSLEGTAGEEARLVVPESAFLSRYADLVAEVASLCANAERSLRGERPDQAEARRSRDRAWALYDQFVDDFRHHRFGATTVSGALLVESKQLLYELAPDTDRGDAARDAGDERDQPGRP</sequence>
<keyword evidence="2" id="KW-0812">Transmembrane</keyword>
<evidence type="ECO:0008006" key="5">
    <source>
        <dbReference type="Google" id="ProtNLM"/>
    </source>
</evidence>
<evidence type="ECO:0000256" key="1">
    <source>
        <dbReference type="SAM" id="MobiDB-lite"/>
    </source>
</evidence>
<proteinExistence type="predicted"/>
<keyword evidence="2" id="KW-1133">Transmembrane helix</keyword>
<feature type="transmembrane region" description="Helical" evidence="2">
    <location>
        <begin position="42"/>
        <end position="60"/>
    </location>
</feature>
<feature type="transmembrane region" description="Helical" evidence="2">
    <location>
        <begin position="160"/>
        <end position="184"/>
    </location>
</feature>
<dbReference type="EMBL" id="CP054929">
    <property type="protein sequence ID" value="QKW49352.1"/>
    <property type="molecule type" value="Genomic_DNA"/>
</dbReference>
<feature type="transmembrane region" description="Helical" evidence="2">
    <location>
        <begin position="113"/>
        <end position="129"/>
    </location>
</feature>
<dbReference type="AlphaFoldDB" id="A0A7H8N4I4"/>
<feature type="compositionally biased region" description="Basic and acidic residues" evidence="1">
    <location>
        <begin position="378"/>
        <end position="398"/>
    </location>
</feature>
<keyword evidence="4" id="KW-1185">Reference proteome</keyword>
<evidence type="ECO:0000313" key="4">
    <source>
        <dbReference type="Proteomes" id="UP000509303"/>
    </source>
</evidence>
<feature type="transmembrane region" description="Helical" evidence="2">
    <location>
        <begin position="136"/>
        <end position="154"/>
    </location>
</feature>
<feature type="region of interest" description="Disordered" evidence="1">
    <location>
        <begin position="376"/>
        <end position="398"/>
    </location>
</feature>